<keyword evidence="2" id="KW-0472">Membrane</keyword>
<evidence type="ECO:0000256" key="1">
    <source>
        <dbReference type="SAM" id="MobiDB-lite"/>
    </source>
</evidence>
<evidence type="ECO:0000313" key="4">
    <source>
        <dbReference type="Proteomes" id="UP000319663"/>
    </source>
</evidence>
<dbReference type="Proteomes" id="UP000319663">
    <property type="component" value="Unassembled WGS sequence"/>
</dbReference>
<evidence type="ECO:0000256" key="2">
    <source>
        <dbReference type="SAM" id="Phobius"/>
    </source>
</evidence>
<protein>
    <submittedName>
        <fullName evidence="3">Uncharacterized protein</fullName>
    </submittedName>
</protein>
<feature type="region of interest" description="Disordered" evidence="1">
    <location>
        <begin position="459"/>
        <end position="489"/>
    </location>
</feature>
<dbReference type="PANTHER" id="PTHR42088:SF1">
    <property type="entry name" value="YALI0F10131P"/>
    <property type="match status" value="1"/>
</dbReference>
<evidence type="ECO:0000313" key="3">
    <source>
        <dbReference type="EMBL" id="TQB68710.1"/>
    </source>
</evidence>
<dbReference type="EMBL" id="VIFY01000195">
    <property type="protein sequence ID" value="TQB68710.1"/>
    <property type="molecule type" value="Genomic_DNA"/>
</dbReference>
<dbReference type="PANTHER" id="PTHR42088">
    <property type="entry name" value="YALI0F10131P"/>
    <property type="match status" value="1"/>
</dbReference>
<sequence>MVRRSDSTQTCGSDGASSCQLNDTTAKNATLPVILGVVIPVVCAIVVLIILHQRYLRRLRQEDAEDKTRSLDYGLGNVGTSGQQNMEEKSDQKGGKYVSLDMTNPNSPYLLPPGLTHSRESLHSLSRTFSDDNKYRPADSLFRSDAASLRTRGPVDDASSFTGSARLHTPPDDMNQGLLKNAQRISRSSPPLFKLADNEPESPQNAGSSRDPSQLNLPTAISPGLAVGDDSQNSHVSGSNSVATDFRRSNDYLSSSVHRDSPSPDASHSADPAHVEVVVSDYSNSSDFPLPPTSASHHDNLATAQVNLEPTQASSMHAPRISLPLSDGASDYGDGRNSTLNPVVKVDGVEDKSAASKETLGNPAVASRESVYSTTGGADARRMTFGLRPLPPEDPAEDPEQRANRIRSFYKEYFDQNRTENGEYHQEFGPEFYADSAVYDPVTGEPLGIPRPFAEPYARRAMTPPPRAPPRFQGAARHMATGSTGSGFDLPSPRVFSSASGRFPGPQAPRKPIPPPAPLKILPSPHSLKDDFYNQSIEYVRPGFDDRPDTAMSRRAATPILASPFEELSVLPSPHALRKSGAYTNLDFAPPPRFKTGDTSSDTGSIHSNRTGLSAAQLYNIRSGAYRVSRLPADTVGTKDDLLANLGRPDWNMGR</sequence>
<keyword evidence="2" id="KW-1133">Transmembrane helix</keyword>
<feature type="region of interest" description="Disordered" evidence="1">
    <location>
        <begin position="72"/>
        <end position="99"/>
    </location>
</feature>
<name>A0A507QNZ3_MONPU</name>
<feature type="region of interest" description="Disordered" evidence="1">
    <location>
        <begin position="191"/>
        <end position="243"/>
    </location>
</feature>
<dbReference type="STRING" id="5098.A0A507QNZ3"/>
<gene>
    <name evidence="3" type="ORF">MPDQ_002890</name>
</gene>
<proteinExistence type="predicted"/>
<keyword evidence="2" id="KW-0812">Transmembrane</keyword>
<organism evidence="3 4">
    <name type="scientific">Monascus purpureus</name>
    <name type="common">Red mold</name>
    <name type="synonym">Monascus anka</name>
    <dbReference type="NCBI Taxonomy" id="5098"/>
    <lineage>
        <taxon>Eukaryota</taxon>
        <taxon>Fungi</taxon>
        <taxon>Dikarya</taxon>
        <taxon>Ascomycota</taxon>
        <taxon>Pezizomycotina</taxon>
        <taxon>Eurotiomycetes</taxon>
        <taxon>Eurotiomycetidae</taxon>
        <taxon>Eurotiales</taxon>
        <taxon>Aspergillaceae</taxon>
        <taxon>Monascus</taxon>
    </lineage>
</organism>
<feature type="compositionally biased region" description="Polar residues" evidence="1">
    <location>
        <begin position="597"/>
        <end position="608"/>
    </location>
</feature>
<feature type="compositionally biased region" description="Polar residues" evidence="1">
    <location>
        <begin position="230"/>
        <end position="243"/>
    </location>
</feature>
<comment type="caution">
    <text evidence="3">The sequence shown here is derived from an EMBL/GenBank/DDBJ whole genome shotgun (WGS) entry which is preliminary data.</text>
</comment>
<feature type="compositionally biased region" description="Polar residues" evidence="1">
    <location>
        <begin position="201"/>
        <end position="219"/>
    </location>
</feature>
<feature type="region of interest" description="Disordered" evidence="1">
    <location>
        <begin position="354"/>
        <end position="375"/>
    </location>
</feature>
<feature type="transmembrane region" description="Helical" evidence="2">
    <location>
        <begin position="31"/>
        <end position="51"/>
    </location>
</feature>
<feature type="region of interest" description="Disordered" evidence="1">
    <location>
        <begin position="582"/>
        <end position="608"/>
    </location>
</feature>
<accession>A0A507QNZ3</accession>
<feature type="region of interest" description="Disordered" evidence="1">
    <location>
        <begin position="150"/>
        <end position="177"/>
    </location>
</feature>
<reference evidence="3 4" key="1">
    <citation type="submission" date="2019-06" db="EMBL/GenBank/DDBJ databases">
        <title>Wine fermentation using esterase from Monascus purpureus.</title>
        <authorList>
            <person name="Geng C."/>
            <person name="Zhang Y."/>
        </authorList>
    </citation>
    <scope>NUCLEOTIDE SEQUENCE [LARGE SCALE GENOMIC DNA]</scope>
    <source>
        <strain evidence="3">HQ1</strain>
    </source>
</reference>
<dbReference type="AlphaFoldDB" id="A0A507QNZ3"/>
<keyword evidence="4" id="KW-1185">Reference proteome</keyword>